<protein>
    <recommendedName>
        <fullName evidence="6 19">UDP-N-acetylenolpyruvoylglucosamine reductase</fullName>
        <ecNumber evidence="5 19">1.3.1.98</ecNumber>
    </recommendedName>
    <alternativeName>
        <fullName evidence="17 19">UDP-N-acetylmuramate dehydrogenase</fullName>
    </alternativeName>
</protein>
<dbReference type="NCBIfam" id="NF010480">
    <property type="entry name" value="PRK13905.1"/>
    <property type="match status" value="1"/>
</dbReference>
<dbReference type="InterPro" id="IPR016166">
    <property type="entry name" value="FAD-bd_PCMH"/>
</dbReference>
<dbReference type="EC" id="1.3.1.98" evidence="5 19"/>
<evidence type="ECO:0000256" key="17">
    <source>
        <dbReference type="ARBA" id="ARBA00031026"/>
    </source>
</evidence>
<feature type="active site" description="Proton donor" evidence="19">
    <location>
        <position position="222"/>
    </location>
</feature>
<evidence type="ECO:0000256" key="6">
    <source>
        <dbReference type="ARBA" id="ARBA00015188"/>
    </source>
</evidence>
<dbReference type="InterPro" id="IPR036635">
    <property type="entry name" value="MurB_C_sf"/>
</dbReference>
<dbReference type="PANTHER" id="PTHR21071:SF4">
    <property type="entry name" value="UDP-N-ACETYLENOLPYRUVOYLGLUCOSAMINE REDUCTASE"/>
    <property type="match status" value="1"/>
</dbReference>
<evidence type="ECO:0000313" key="22">
    <source>
        <dbReference type="Proteomes" id="UP000677668"/>
    </source>
</evidence>
<keyword evidence="11 19" id="KW-0521">NADP</keyword>
<dbReference type="SUPFAM" id="SSF56176">
    <property type="entry name" value="FAD-binding/transporter-associated domain-like"/>
    <property type="match status" value="1"/>
</dbReference>
<evidence type="ECO:0000256" key="7">
    <source>
        <dbReference type="ARBA" id="ARBA00022490"/>
    </source>
</evidence>
<evidence type="ECO:0000256" key="1">
    <source>
        <dbReference type="ARBA" id="ARBA00001974"/>
    </source>
</evidence>
<evidence type="ECO:0000256" key="19">
    <source>
        <dbReference type="HAMAP-Rule" id="MF_00037"/>
    </source>
</evidence>
<dbReference type="Gene3D" id="3.30.465.10">
    <property type="match status" value="1"/>
</dbReference>
<dbReference type="Pfam" id="PF02873">
    <property type="entry name" value="MurB_C"/>
    <property type="match status" value="1"/>
</dbReference>
<keyword evidence="15 19" id="KW-0131">Cell cycle</keyword>
<dbReference type="PROSITE" id="PS51387">
    <property type="entry name" value="FAD_PCMH"/>
    <property type="match status" value="1"/>
</dbReference>
<keyword evidence="8 19" id="KW-0132">Cell division</keyword>
<keyword evidence="12 19" id="KW-0133">Cell shape</keyword>
<evidence type="ECO:0000256" key="3">
    <source>
        <dbReference type="ARBA" id="ARBA00004496"/>
    </source>
</evidence>
<evidence type="ECO:0000256" key="15">
    <source>
        <dbReference type="ARBA" id="ARBA00023306"/>
    </source>
</evidence>
<keyword evidence="7 19" id="KW-0963">Cytoplasm</keyword>
<dbReference type="Gene3D" id="3.30.43.10">
    <property type="entry name" value="Uridine Diphospho-n-acetylenolpyruvylglucosamine Reductase, domain 2"/>
    <property type="match status" value="1"/>
</dbReference>
<keyword evidence="22" id="KW-1185">Reference proteome</keyword>
<dbReference type="PANTHER" id="PTHR21071">
    <property type="entry name" value="UDP-N-ACETYLENOLPYRUVOYLGLUCOSAMINE REDUCTASE"/>
    <property type="match status" value="1"/>
</dbReference>
<comment type="catalytic activity">
    <reaction evidence="18 19">
        <text>UDP-N-acetyl-alpha-D-muramate + NADP(+) = UDP-N-acetyl-3-O-(1-carboxyvinyl)-alpha-D-glucosamine + NADPH + H(+)</text>
        <dbReference type="Rhea" id="RHEA:12248"/>
        <dbReference type="ChEBI" id="CHEBI:15378"/>
        <dbReference type="ChEBI" id="CHEBI:57783"/>
        <dbReference type="ChEBI" id="CHEBI:58349"/>
        <dbReference type="ChEBI" id="CHEBI:68483"/>
        <dbReference type="ChEBI" id="CHEBI:70757"/>
        <dbReference type="EC" id="1.3.1.98"/>
    </reaction>
</comment>
<dbReference type="InterPro" id="IPR011601">
    <property type="entry name" value="MurB_C"/>
</dbReference>
<evidence type="ECO:0000256" key="9">
    <source>
        <dbReference type="ARBA" id="ARBA00022630"/>
    </source>
</evidence>
<comment type="subcellular location">
    <subcellularLocation>
        <location evidence="3 19">Cytoplasm</location>
    </subcellularLocation>
</comment>
<evidence type="ECO:0000256" key="8">
    <source>
        <dbReference type="ARBA" id="ARBA00022618"/>
    </source>
</evidence>
<keyword evidence="14 19" id="KW-0560">Oxidoreductase</keyword>
<comment type="function">
    <text evidence="2 19">Cell wall formation.</text>
</comment>
<proteinExistence type="inferred from homology"/>
<dbReference type="InterPro" id="IPR016169">
    <property type="entry name" value="FAD-bd_PCMH_sub2"/>
</dbReference>
<dbReference type="InterPro" id="IPR016167">
    <property type="entry name" value="FAD-bd_PCMH_sub1"/>
</dbReference>
<evidence type="ECO:0000256" key="12">
    <source>
        <dbReference type="ARBA" id="ARBA00022960"/>
    </source>
</evidence>
<dbReference type="Gene3D" id="3.90.78.10">
    <property type="entry name" value="UDP-N-acetylenolpyruvoylglucosamine reductase, C-terminal domain"/>
    <property type="match status" value="1"/>
</dbReference>
<accession>A0ABX8B0F6</accession>
<organism evidence="21 22">
    <name type="scientific">Chloracidobacterium sp. N</name>
    <dbReference type="NCBI Taxonomy" id="2821540"/>
    <lineage>
        <taxon>Bacteria</taxon>
        <taxon>Pseudomonadati</taxon>
        <taxon>Acidobacteriota</taxon>
        <taxon>Terriglobia</taxon>
        <taxon>Terriglobales</taxon>
        <taxon>Acidobacteriaceae</taxon>
        <taxon>Chloracidobacterium</taxon>
        <taxon>Chloracidobacterium aggregatum</taxon>
    </lineage>
</organism>
<dbReference type="SUPFAM" id="SSF56194">
    <property type="entry name" value="Uridine diphospho-N-Acetylenolpyruvylglucosamine reductase, MurB, C-terminal domain"/>
    <property type="match status" value="1"/>
</dbReference>
<keyword evidence="9 19" id="KW-0285">Flavoprotein</keyword>
<comment type="cofactor">
    <cofactor evidence="1 19">
        <name>FAD</name>
        <dbReference type="ChEBI" id="CHEBI:57692"/>
    </cofactor>
</comment>
<name>A0ABX8B0F6_9BACT</name>
<dbReference type="Proteomes" id="UP000677668">
    <property type="component" value="Chromosome 1"/>
</dbReference>
<feature type="active site" evidence="19">
    <location>
        <position position="173"/>
    </location>
</feature>
<dbReference type="EMBL" id="CP072642">
    <property type="protein sequence ID" value="QUV94448.1"/>
    <property type="molecule type" value="Genomic_DNA"/>
</dbReference>
<gene>
    <name evidence="19 21" type="primary">murB</name>
    <name evidence="21" type="ORF">J8C05_03095</name>
</gene>
<evidence type="ECO:0000256" key="14">
    <source>
        <dbReference type="ARBA" id="ARBA00023002"/>
    </source>
</evidence>
<evidence type="ECO:0000256" key="2">
    <source>
        <dbReference type="ARBA" id="ARBA00003921"/>
    </source>
</evidence>
<evidence type="ECO:0000313" key="21">
    <source>
        <dbReference type="EMBL" id="QUV94448.1"/>
    </source>
</evidence>
<evidence type="ECO:0000256" key="4">
    <source>
        <dbReference type="ARBA" id="ARBA00004752"/>
    </source>
</evidence>
<reference evidence="21 22" key="1">
    <citation type="submission" date="2021-03" db="EMBL/GenBank/DDBJ databases">
        <title>Genomic and phenotypic characterization of Chloracidobacterium isolates provides evidence for multiple species.</title>
        <authorList>
            <person name="Saini M.K."/>
            <person name="Costas A.M.G."/>
            <person name="Tank M."/>
            <person name="Bryant D.A."/>
        </authorList>
    </citation>
    <scope>NUCLEOTIDE SEQUENCE [LARGE SCALE GENOMIC DNA]</scope>
    <source>
        <strain evidence="21 22">N</strain>
    </source>
</reference>
<dbReference type="InterPro" id="IPR036318">
    <property type="entry name" value="FAD-bd_PCMH-like_sf"/>
</dbReference>
<comment type="similarity">
    <text evidence="19">Belongs to the MurB family.</text>
</comment>
<feature type="active site" evidence="19">
    <location>
        <position position="293"/>
    </location>
</feature>
<evidence type="ECO:0000259" key="20">
    <source>
        <dbReference type="PROSITE" id="PS51387"/>
    </source>
</evidence>
<evidence type="ECO:0000256" key="16">
    <source>
        <dbReference type="ARBA" id="ARBA00023316"/>
    </source>
</evidence>
<dbReference type="HAMAP" id="MF_00037">
    <property type="entry name" value="MurB"/>
    <property type="match status" value="1"/>
</dbReference>
<dbReference type="NCBIfam" id="TIGR00179">
    <property type="entry name" value="murB"/>
    <property type="match status" value="1"/>
</dbReference>
<evidence type="ECO:0000256" key="13">
    <source>
        <dbReference type="ARBA" id="ARBA00022984"/>
    </source>
</evidence>
<evidence type="ECO:0000256" key="18">
    <source>
        <dbReference type="ARBA" id="ARBA00048914"/>
    </source>
</evidence>
<sequence>MPRSVEEICAELDVAARFHQPMRHLTSLRTGGEIACVAFPDTPEKAAALVARLEEHGLRWSPLGYGTNLLVADGPLDRVAISLRQLKAPVVFEGCQVKAPAGYSLPRLVNQCADRGLSGIEGLAPIPGSVGGAVKMNAGSHGYEIADVIVSVDVARDGHVVTLPRETLDFAYRHSPFTERDLILGTTLQLRPGNPEASRAEIAEYRRHRAATQPVRDNSAGCIFKNPGPGLATGRIIDELGMKGETIGGATISPLHANFIVTNGSARAADVFALIERIRSRVREARGIELDMEVEVWE</sequence>
<dbReference type="Pfam" id="PF01565">
    <property type="entry name" value="FAD_binding_4"/>
    <property type="match status" value="1"/>
</dbReference>
<keyword evidence="16 19" id="KW-0961">Cell wall biogenesis/degradation</keyword>
<evidence type="ECO:0000256" key="11">
    <source>
        <dbReference type="ARBA" id="ARBA00022857"/>
    </source>
</evidence>
<evidence type="ECO:0000256" key="10">
    <source>
        <dbReference type="ARBA" id="ARBA00022827"/>
    </source>
</evidence>
<feature type="domain" description="FAD-binding PCMH-type" evidence="20">
    <location>
        <begin position="30"/>
        <end position="193"/>
    </location>
</feature>
<dbReference type="InterPro" id="IPR006094">
    <property type="entry name" value="Oxid_FAD_bind_N"/>
</dbReference>
<dbReference type="RefSeq" id="WP_211422741.1">
    <property type="nucleotide sequence ID" value="NZ_CP072642.1"/>
</dbReference>
<dbReference type="InterPro" id="IPR003170">
    <property type="entry name" value="MurB"/>
</dbReference>
<evidence type="ECO:0000256" key="5">
    <source>
        <dbReference type="ARBA" id="ARBA00012518"/>
    </source>
</evidence>
<dbReference type="GO" id="GO:0008762">
    <property type="term" value="F:UDP-N-acetylmuramate dehydrogenase activity"/>
    <property type="evidence" value="ECO:0007669"/>
    <property type="project" value="UniProtKB-EC"/>
</dbReference>
<keyword evidence="13 19" id="KW-0573">Peptidoglycan synthesis</keyword>
<comment type="pathway">
    <text evidence="4 19">Cell wall biogenesis; peptidoglycan biosynthesis.</text>
</comment>
<keyword evidence="10 19" id="KW-0274">FAD</keyword>